<reference evidence="6 7" key="2">
    <citation type="submission" date="2016-08" db="EMBL/GenBank/DDBJ databases">
        <title>Orenia metallireducens sp. nov. strain Z6, a Novel Metal-reducing Firmicute from the Deep Subsurface.</title>
        <authorList>
            <person name="Maxim B.I."/>
            <person name="Kenneth K."/>
            <person name="Flynn T.M."/>
            <person name="Oloughlin E.J."/>
            <person name="Locke R.A."/>
            <person name="Weber J.R."/>
            <person name="Egan S.M."/>
            <person name="Mackie R.I."/>
            <person name="Cann I.K."/>
        </authorList>
    </citation>
    <scope>NUCLEOTIDE SEQUENCE [LARGE SCALE GENOMIC DNA]</scope>
    <source>
        <strain evidence="6 7">Z6</strain>
    </source>
</reference>
<dbReference type="PANTHER" id="PTHR33744">
    <property type="entry name" value="CARBOHYDRATE DIACID REGULATOR"/>
    <property type="match status" value="1"/>
</dbReference>
<feature type="domain" description="CdaR GGDEF-like" evidence="5">
    <location>
        <begin position="145"/>
        <end position="262"/>
    </location>
</feature>
<evidence type="ECO:0000259" key="5">
    <source>
        <dbReference type="Pfam" id="PF17853"/>
    </source>
</evidence>
<dbReference type="InterPro" id="IPR008599">
    <property type="entry name" value="Diacid_rec"/>
</dbReference>
<dbReference type="RefSeq" id="WP_068718567.1">
    <property type="nucleotide sequence ID" value="NZ_LWDV01000009.1"/>
</dbReference>
<feature type="domain" description="Putative sugar diacid recognition" evidence="3">
    <location>
        <begin position="3"/>
        <end position="135"/>
    </location>
</feature>
<evidence type="ECO:0000313" key="7">
    <source>
        <dbReference type="Proteomes" id="UP000093514"/>
    </source>
</evidence>
<comment type="caution">
    <text evidence="6">The sequence shown here is derived from an EMBL/GenBank/DDBJ whole genome shotgun (WGS) entry which is preliminary data.</text>
</comment>
<keyword evidence="2" id="KW-0175">Coiled coil</keyword>
<evidence type="ECO:0000256" key="1">
    <source>
        <dbReference type="ARBA" id="ARBA00006754"/>
    </source>
</evidence>
<feature type="domain" description="PucR C-terminal helix-turn-helix" evidence="4">
    <location>
        <begin position="319"/>
        <end position="373"/>
    </location>
</feature>
<name>A0A1C0A8M7_9FIRM</name>
<evidence type="ECO:0000259" key="4">
    <source>
        <dbReference type="Pfam" id="PF13556"/>
    </source>
</evidence>
<dbReference type="PANTHER" id="PTHR33744:SF15">
    <property type="entry name" value="CARBOHYDRATE DIACID REGULATOR"/>
    <property type="match status" value="1"/>
</dbReference>
<dbReference type="Pfam" id="PF05651">
    <property type="entry name" value="Diacid_rec"/>
    <property type="match status" value="1"/>
</dbReference>
<keyword evidence="7" id="KW-1185">Reference proteome</keyword>
<dbReference type="EMBL" id="LWDV01000009">
    <property type="protein sequence ID" value="OCL26587.1"/>
    <property type="molecule type" value="Genomic_DNA"/>
</dbReference>
<evidence type="ECO:0000259" key="3">
    <source>
        <dbReference type="Pfam" id="PF05651"/>
    </source>
</evidence>
<dbReference type="InterPro" id="IPR025736">
    <property type="entry name" value="PucR_C-HTH_dom"/>
</dbReference>
<organism evidence="6 7">
    <name type="scientific">Orenia metallireducens</name>
    <dbReference type="NCBI Taxonomy" id="1413210"/>
    <lineage>
        <taxon>Bacteria</taxon>
        <taxon>Bacillati</taxon>
        <taxon>Bacillota</taxon>
        <taxon>Clostridia</taxon>
        <taxon>Halanaerobiales</taxon>
        <taxon>Halobacteroidaceae</taxon>
        <taxon>Orenia</taxon>
    </lineage>
</organism>
<dbReference type="InterPro" id="IPR051448">
    <property type="entry name" value="CdaR-like_regulators"/>
</dbReference>
<dbReference type="AlphaFoldDB" id="A0A1C0A8M7"/>
<dbReference type="InterPro" id="IPR042070">
    <property type="entry name" value="PucR_C-HTH_sf"/>
</dbReference>
<dbReference type="SUPFAM" id="SSF46689">
    <property type="entry name" value="Homeodomain-like"/>
    <property type="match status" value="1"/>
</dbReference>
<comment type="similarity">
    <text evidence="1">Belongs to the CdaR family.</text>
</comment>
<dbReference type="InterPro" id="IPR041522">
    <property type="entry name" value="CdaR_GGDEF"/>
</dbReference>
<protein>
    <recommendedName>
        <fullName evidence="8">Carbohydrate diacid regulator</fullName>
    </recommendedName>
</protein>
<dbReference type="InterPro" id="IPR009057">
    <property type="entry name" value="Homeodomain-like_sf"/>
</dbReference>
<dbReference type="OrthoDB" id="212459at2"/>
<reference evidence="7" key="1">
    <citation type="submission" date="2016-07" db="EMBL/GenBank/DDBJ databases">
        <authorList>
            <person name="Florea S."/>
            <person name="Webb J.S."/>
            <person name="Jaromczyk J."/>
            <person name="Schardl C.L."/>
        </authorList>
    </citation>
    <scope>NUCLEOTIDE SEQUENCE [LARGE SCALE GENOMIC DNA]</scope>
    <source>
        <strain evidence="7">Z6</strain>
    </source>
</reference>
<proteinExistence type="inferred from homology"/>
<gene>
    <name evidence="6" type="ORF">U472_11415</name>
</gene>
<dbReference type="Proteomes" id="UP000093514">
    <property type="component" value="Unassembled WGS sequence"/>
</dbReference>
<accession>A0A1C0A8M7</accession>
<dbReference type="Pfam" id="PF13556">
    <property type="entry name" value="HTH_30"/>
    <property type="match status" value="1"/>
</dbReference>
<evidence type="ECO:0000313" key="6">
    <source>
        <dbReference type="EMBL" id="OCL26587.1"/>
    </source>
</evidence>
<feature type="coiled-coil region" evidence="2">
    <location>
        <begin position="206"/>
        <end position="233"/>
    </location>
</feature>
<dbReference type="Pfam" id="PF17853">
    <property type="entry name" value="GGDEF_2"/>
    <property type="match status" value="1"/>
</dbReference>
<evidence type="ECO:0008006" key="8">
    <source>
        <dbReference type="Google" id="ProtNLM"/>
    </source>
</evidence>
<sequence>MRLNSELARKIVEKTMSVLGKNINIMDHNGIIIASGDQKRIDTFHEIAAKVIEEGTIIVGEGEVKKYKGVKAGINLPITFNNEIIGVVGITGKIAEVEGYGKIVKNMVELMLQQELLYREINRKNKVRENFYQQLLSNDISNLELLKDRAKLLKIKFNLPRIVLVIRLKSFNNETTSKKIQQICSKPYDREDQDVLLIKGEDLVLIKTLLSDQKEQNREVKRLVKEIENKCKREVIIGVGQIFERLDQLHLSYQGGKHALEVGEKIYSKEKNRDVFYLNQLGYDYFLPFIPEDHINYYLHNLFNHDVVRIFSETNIGELIEALCKNNLNISKTAEELSIHRNTLLYKLKDIKRMTGIDPKEVRGLFILLLAYHLYLYRY</sequence>
<dbReference type="Gene3D" id="1.10.10.2840">
    <property type="entry name" value="PucR C-terminal helix-turn-helix domain"/>
    <property type="match status" value="1"/>
</dbReference>
<evidence type="ECO:0000256" key="2">
    <source>
        <dbReference type="SAM" id="Coils"/>
    </source>
</evidence>